<dbReference type="PANTHER" id="PTHR14845:SF5">
    <property type="entry name" value="BASAL BODY-ORIENTATION FACTOR 1"/>
    <property type="match status" value="1"/>
</dbReference>
<feature type="compositionally biased region" description="Basic residues" evidence="11">
    <location>
        <begin position="1"/>
        <end position="16"/>
    </location>
</feature>
<keyword evidence="7" id="KW-0206">Cytoskeleton</keyword>
<evidence type="ECO:0000256" key="2">
    <source>
        <dbReference type="ARBA" id="ARBA00007508"/>
    </source>
</evidence>
<dbReference type="AlphaFoldDB" id="A0AAV2JED6"/>
<comment type="subcellular location">
    <subcellularLocation>
        <location evidence="1">Cytoplasm</location>
        <location evidence="1">Cytoskeleton</location>
        <location evidence="1">Cilium basal body</location>
    </subcellularLocation>
</comment>
<keyword evidence="8" id="KW-0966">Cell projection</keyword>
<evidence type="ECO:0000256" key="8">
    <source>
        <dbReference type="ARBA" id="ARBA00023273"/>
    </source>
</evidence>
<protein>
    <recommendedName>
        <fullName evidence="3">Basal body-orientation factor 1</fullName>
    </recommendedName>
    <alternativeName>
        <fullName evidence="9">Coiled-coil domain-containing protein 176</fullName>
    </alternativeName>
</protein>
<evidence type="ECO:0000256" key="6">
    <source>
        <dbReference type="ARBA" id="ARBA00023069"/>
    </source>
</evidence>
<name>A0AAV2JED6_KNICA</name>
<evidence type="ECO:0000256" key="1">
    <source>
        <dbReference type="ARBA" id="ARBA00004120"/>
    </source>
</evidence>
<feature type="domain" description="DUF4515" evidence="12">
    <location>
        <begin position="88"/>
        <end position="269"/>
    </location>
</feature>
<dbReference type="InterPro" id="IPR032777">
    <property type="entry name" value="DUF4515"/>
</dbReference>
<evidence type="ECO:0000256" key="4">
    <source>
        <dbReference type="ARBA" id="ARBA00022490"/>
    </source>
</evidence>
<evidence type="ECO:0000313" key="13">
    <source>
        <dbReference type="EMBL" id="CAL1575897.1"/>
    </source>
</evidence>
<gene>
    <name evidence="13" type="ORF">KC01_LOCUS7371</name>
</gene>
<keyword evidence="5 10" id="KW-0175">Coiled coil</keyword>
<evidence type="ECO:0000259" key="12">
    <source>
        <dbReference type="Pfam" id="PF14988"/>
    </source>
</evidence>
<evidence type="ECO:0000256" key="11">
    <source>
        <dbReference type="SAM" id="MobiDB-lite"/>
    </source>
</evidence>
<evidence type="ECO:0000256" key="10">
    <source>
        <dbReference type="SAM" id="Coils"/>
    </source>
</evidence>
<keyword evidence="6" id="KW-0969">Cilium</keyword>
<feature type="coiled-coil region" evidence="10">
    <location>
        <begin position="233"/>
        <end position="316"/>
    </location>
</feature>
<feature type="compositionally biased region" description="Polar residues" evidence="11">
    <location>
        <begin position="494"/>
        <end position="504"/>
    </location>
</feature>
<organism evidence="13 14">
    <name type="scientific">Knipowitschia caucasica</name>
    <name type="common">Caucasian dwarf goby</name>
    <name type="synonym">Pomatoschistus caucasicus</name>
    <dbReference type="NCBI Taxonomy" id="637954"/>
    <lineage>
        <taxon>Eukaryota</taxon>
        <taxon>Metazoa</taxon>
        <taxon>Chordata</taxon>
        <taxon>Craniata</taxon>
        <taxon>Vertebrata</taxon>
        <taxon>Euteleostomi</taxon>
        <taxon>Actinopterygii</taxon>
        <taxon>Neopterygii</taxon>
        <taxon>Teleostei</taxon>
        <taxon>Neoteleostei</taxon>
        <taxon>Acanthomorphata</taxon>
        <taxon>Gobiaria</taxon>
        <taxon>Gobiiformes</taxon>
        <taxon>Gobioidei</taxon>
        <taxon>Gobiidae</taxon>
        <taxon>Gobiinae</taxon>
        <taxon>Knipowitschia</taxon>
    </lineage>
</organism>
<dbReference type="EMBL" id="OZ035834">
    <property type="protein sequence ID" value="CAL1575897.1"/>
    <property type="molecule type" value="Genomic_DNA"/>
</dbReference>
<feature type="compositionally biased region" description="Basic and acidic residues" evidence="11">
    <location>
        <begin position="17"/>
        <end position="35"/>
    </location>
</feature>
<comment type="similarity">
    <text evidence="2">Belongs to the BBOF1 family.</text>
</comment>
<dbReference type="Pfam" id="PF14988">
    <property type="entry name" value="DUF4515"/>
    <property type="match status" value="1"/>
</dbReference>
<evidence type="ECO:0000256" key="9">
    <source>
        <dbReference type="ARBA" id="ARBA00031573"/>
    </source>
</evidence>
<evidence type="ECO:0000256" key="7">
    <source>
        <dbReference type="ARBA" id="ARBA00023212"/>
    </source>
</evidence>
<evidence type="ECO:0000256" key="5">
    <source>
        <dbReference type="ARBA" id="ARBA00023054"/>
    </source>
</evidence>
<keyword evidence="4" id="KW-0963">Cytoplasm</keyword>
<reference evidence="13 14" key="1">
    <citation type="submission" date="2024-04" db="EMBL/GenBank/DDBJ databases">
        <authorList>
            <person name="Waldvogel A.-M."/>
            <person name="Schoenle A."/>
        </authorList>
    </citation>
    <scope>NUCLEOTIDE SEQUENCE [LARGE SCALE GENOMIC DNA]</scope>
</reference>
<dbReference type="PANTHER" id="PTHR14845">
    <property type="entry name" value="COILED-COIL DOMAIN-CONTAINING 166"/>
    <property type="match status" value="1"/>
</dbReference>
<evidence type="ECO:0000256" key="3">
    <source>
        <dbReference type="ARBA" id="ARBA00015392"/>
    </source>
</evidence>
<feature type="coiled-coil region" evidence="10">
    <location>
        <begin position="104"/>
        <end position="187"/>
    </location>
</feature>
<proteinExistence type="inferred from homology"/>
<evidence type="ECO:0000313" key="14">
    <source>
        <dbReference type="Proteomes" id="UP001497482"/>
    </source>
</evidence>
<feature type="region of interest" description="Disordered" evidence="11">
    <location>
        <begin position="486"/>
        <end position="517"/>
    </location>
</feature>
<feature type="region of interest" description="Disordered" evidence="11">
    <location>
        <begin position="1"/>
        <end position="35"/>
    </location>
</feature>
<sequence>MPKKKAIKTKKAKAGKGKKDGKQEGKVDRESDMEKARSNAALWELRLQVTEQSLTQYRESCRKLARANEELTTDLYCVEKDSLETTWFFNKQDASKDDKIHSLHETIQNQAAQARERENQLISEYTQQLNEMKALFKKRSQDFNMIEEGMRRIQAFEIQKAQMEQEVADIRENMEEAEKKHKEELNKVEYGFFKEKARLEKEAETTIALVVQRAHSEAVVQLDDASRSVFRENVRLNEALKLHMKETEELQKQIRSLSAQNNSLVMDKNTNEGIIKKNAAHISVQQEEVSKLQLKVASLEEALKQKETQLKAEEVKQKEMTVSAAAGQVELDKLHQVLCMRDKELTHIKRLATVIVEQRTELERFFHEALAEVKQEVIVSKSKFKKDAQQVYRWTLKEANRGTIKFPPIRNFHKSPHSTNSVYGDMEAAAKWVHQPGSNIHISDLTWEQKEQVLRNLFAKMNGQGERKSSHHLVLSAPQEKINVRESDAAGSKEQASSAATFITQGPERLLPHVPAE</sequence>
<dbReference type="Proteomes" id="UP001497482">
    <property type="component" value="Chromosome 12"/>
</dbReference>
<accession>A0AAV2JED6</accession>
<keyword evidence="14" id="KW-1185">Reference proteome</keyword>